<proteinExistence type="predicted"/>
<gene>
    <name evidence="1" type="ORF">S01H1_84563</name>
</gene>
<organism evidence="1">
    <name type="scientific">marine sediment metagenome</name>
    <dbReference type="NCBI Taxonomy" id="412755"/>
    <lineage>
        <taxon>unclassified sequences</taxon>
        <taxon>metagenomes</taxon>
        <taxon>ecological metagenomes</taxon>
    </lineage>
</organism>
<comment type="caution">
    <text evidence="1">The sequence shown here is derived from an EMBL/GenBank/DDBJ whole genome shotgun (WGS) entry which is preliminary data.</text>
</comment>
<evidence type="ECO:0000313" key="1">
    <source>
        <dbReference type="EMBL" id="GAG42902.1"/>
    </source>
</evidence>
<accession>X0Y6G7</accession>
<feature type="non-terminal residue" evidence="1">
    <location>
        <position position="78"/>
    </location>
</feature>
<sequence length="78" mass="9328">MILKKNSFNEKKLIEKYGNWVRVQVAFYDFLFQKAIEISLGKDTLEYINTDDKSFYSTEDVENFNEKCIEETKGEFRP</sequence>
<name>X0Y6G7_9ZZZZ</name>
<dbReference type="EMBL" id="BARS01057769">
    <property type="protein sequence ID" value="GAG42902.1"/>
    <property type="molecule type" value="Genomic_DNA"/>
</dbReference>
<dbReference type="AlphaFoldDB" id="X0Y6G7"/>
<protein>
    <submittedName>
        <fullName evidence="1">Uncharacterized protein</fullName>
    </submittedName>
</protein>
<reference evidence="1" key="1">
    <citation type="journal article" date="2014" name="Front. Microbiol.">
        <title>High frequency of phylogenetically diverse reductive dehalogenase-homologous genes in deep subseafloor sedimentary metagenomes.</title>
        <authorList>
            <person name="Kawai M."/>
            <person name="Futagami T."/>
            <person name="Toyoda A."/>
            <person name="Takaki Y."/>
            <person name="Nishi S."/>
            <person name="Hori S."/>
            <person name="Arai W."/>
            <person name="Tsubouchi T."/>
            <person name="Morono Y."/>
            <person name="Uchiyama I."/>
            <person name="Ito T."/>
            <person name="Fujiyama A."/>
            <person name="Inagaki F."/>
            <person name="Takami H."/>
        </authorList>
    </citation>
    <scope>NUCLEOTIDE SEQUENCE</scope>
    <source>
        <strain evidence="1">Expedition CK06-06</strain>
    </source>
</reference>